<dbReference type="PIRSF" id="PIRSF006092">
    <property type="entry name" value="GreA_GreB"/>
    <property type="match status" value="1"/>
</dbReference>
<protein>
    <recommendedName>
        <fullName evidence="2 8">Transcription elongation factor GreA</fullName>
    </recommendedName>
    <alternativeName>
        <fullName evidence="7 8">Transcript cleavage factor GreA</fullName>
    </alternativeName>
</protein>
<evidence type="ECO:0000256" key="4">
    <source>
        <dbReference type="ARBA" id="ARBA00023125"/>
    </source>
</evidence>
<dbReference type="InterPro" id="IPR018151">
    <property type="entry name" value="TF_GreA/GreB_CS"/>
</dbReference>
<dbReference type="InterPro" id="IPR022691">
    <property type="entry name" value="Tscrpt_elong_fac_GreA/B_N"/>
</dbReference>
<comment type="function">
    <text evidence="6 8 9">Necessary for efficient RNA polymerase transcription elongation past template-encoded arresting sites. The arresting sites in DNA have the property of trapping a certain fraction of elongating RNA polymerases that pass through, resulting in locked ternary complexes. Cleavage of the nascent transcript by cleavage factors such as GreA or GreB allows the resumption of elongation from the new 3'terminus. GreA releases sequences of 2 to 3 nucleotides.</text>
</comment>
<keyword evidence="14" id="KW-1185">Reference proteome</keyword>
<evidence type="ECO:0000256" key="10">
    <source>
        <dbReference type="SAM" id="MobiDB-lite"/>
    </source>
</evidence>
<dbReference type="GO" id="GO:0003677">
    <property type="term" value="F:DNA binding"/>
    <property type="evidence" value="ECO:0007669"/>
    <property type="project" value="UniProtKB-UniRule"/>
</dbReference>
<dbReference type="InterPro" id="IPR001437">
    <property type="entry name" value="Tscrpt_elong_fac_GreA/B_C"/>
</dbReference>
<dbReference type="Pfam" id="PF01272">
    <property type="entry name" value="GreA_GreB"/>
    <property type="match status" value="1"/>
</dbReference>
<dbReference type="FunFam" id="1.10.287.180:FF:000001">
    <property type="entry name" value="Transcription elongation factor GreA"/>
    <property type="match status" value="1"/>
</dbReference>
<dbReference type="NCBIfam" id="TIGR01462">
    <property type="entry name" value="greA"/>
    <property type="match status" value="1"/>
</dbReference>
<keyword evidence="13" id="KW-0251">Elongation factor</keyword>
<dbReference type="InterPro" id="IPR036953">
    <property type="entry name" value="GreA/GreB_C_sf"/>
</dbReference>
<dbReference type="AlphaFoldDB" id="A0A173LKU2"/>
<dbReference type="SUPFAM" id="SSF54534">
    <property type="entry name" value="FKBP-like"/>
    <property type="match status" value="1"/>
</dbReference>
<sequence length="163" mass="17701">MTEGQTWLTQESYDKLSAEKEALIANRPVIAAEINERREEGDLKENGGYHAAREQQGQEEARIRQLDELLSNATIGEAPTESGVAHVGSVVRVYFDGDEDDKETFLIATREEGSSKADLETFSPDSPIGQAVLGAKSGDTVEYPAPNGSMIKVTIVTAEPYKA</sequence>
<evidence type="ECO:0000256" key="8">
    <source>
        <dbReference type="HAMAP-Rule" id="MF_00105"/>
    </source>
</evidence>
<dbReference type="PANTHER" id="PTHR30437">
    <property type="entry name" value="TRANSCRIPTION ELONGATION FACTOR GREA"/>
    <property type="match status" value="1"/>
</dbReference>
<dbReference type="OrthoDB" id="9797227at2"/>
<name>A0A173LKU2_9ACTN</name>
<evidence type="ECO:0000256" key="9">
    <source>
        <dbReference type="RuleBase" id="RU000556"/>
    </source>
</evidence>
<dbReference type="Gene3D" id="1.10.287.180">
    <property type="entry name" value="Transcription elongation factor, GreA/GreB, N-terminal domain"/>
    <property type="match status" value="1"/>
</dbReference>
<comment type="similarity">
    <text evidence="1 8 9">Belongs to the GreA/GreB family.</text>
</comment>
<feature type="compositionally biased region" description="Basic and acidic residues" evidence="10">
    <location>
        <begin position="38"/>
        <end position="53"/>
    </location>
</feature>
<dbReference type="Proteomes" id="UP000186104">
    <property type="component" value="Chromosome"/>
</dbReference>
<dbReference type="EMBL" id="CP015961">
    <property type="protein sequence ID" value="ANI92905.1"/>
    <property type="molecule type" value="Genomic_DNA"/>
</dbReference>
<evidence type="ECO:0000256" key="6">
    <source>
        <dbReference type="ARBA" id="ARBA00024916"/>
    </source>
</evidence>
<dbReference type="InterPro" id="IPR006359">
    <property type="entry name" value="Tscrpt_elong_fac_GreA"/>
</dbReference>
<keyword evidence="4 8" id="KW-0238">DNA-binding</keyword>
<dbReference type="GO" id="GO:0006354">
    <property type="term" value="P:DNA-templated transcription elongation"/>
    <property type="evidence" value="ECO:0007669"/>
    <property type="project" value="TreeGrafter"/>
</dbReference>
<dbReference type="HAMAP" id="MF_00105">
    <property type="entry name" value="GreA_GreB"/>
    <property type="match status" value="1"/>
</dbReference>
<dbReference type="SUPFAM" id="SSF46557">
    <property type="entry name" value="GreA transcript cleavage protein, N-terminal domain"/>
    <property type="match status" value="1"/>
</dbReference>
<dbReference type="GO" id="GO:0070063">
    <property type="term" value="F:RNA polymerase binding"/>
    <property type="evidence" value="ECO:0007669"/>
    <property type="project" value="InterPro"/>
</dbReference>
<dbReference type="InterPro" id="IPR023459">
    <property type="entry name" value="Tscrpt_elong_fac_GreA/B_fam"/>
</dbReference>
<feature type="region of interest" description="Disordered" evidence="10">
    <location>
        <begin position="38"/>
        <end position="62"/>
    </location>
</feature>
<feature type="domain" description="Transcription elongation factor GreA/GreB N-terminal" evidence="12">
    <location>
        <begin position="7"/>
        <end position="75"/>
    </location>
</feature>
<proteinExistence type="inferred from homology"/>
<keyword evidence="3 8" id="KW-0805">Transcription regulation</keyword>
<evidence type="ECO:0000256" key="5">
    <source>
        <dbReference type="ARBA" id="ARBA00023163"/>
    </source>
</evidence>
<feature type="domain" description="Transcription elongation factor GreA/GreB C-terminal" evidence="11">
    <location>
        <begin position="82"/>
        <end position="159"/>
    </location>
</feature>
<evidence type="ECO:0000259" key="11">
    <source>
        <dbReference type="Pfam" id="PF01272"/>
    </source>
</evidence>
<organism evidence="13 14">
    <name type="scientific">Dietzia timorensis</name>
    <dbReference type="NCBI Taxonomy" id="499555"/>
    <lineage>
        <taxon>Bacteria</taxon>
        <taxon>Bacillati</taxon>
        <taxon>Actinomycetota</taxon>
        <taxon>Actinomycetes</taxon>
        <taxon>Mycobacteriales</taxon>
        <taxon>Dietziaceae</taxon>
        <taxon>Dietzia</taxon>
    </lineage>
</organism>
<dbReference type="PROSITE" id="PS00830">
    <property type="entry name" value="GREAB_2"/>
    <property type="match status" value="1"/>
</dbReference>
<dbReference type="InterPro" id="IPR028624">
    <property type="entry name" value="Tscrpt_elong_fac_GreA/B"/>
</dbReference>
<dbReference type="GO" id="GO:0032784">
    <property type="term" value="P:regulation of DNA-templated transcription elongation"/>
    <property type="evidence" value="ECO:0007669"/>
    <property type="project" value="UniProtKB-UniRule"/>
</dbReference>
<dbReference type="PANTHER" id="PTHR30437:SF4">
    <property type="entry name" value="TRANSCRIPTION ELONGATION FACTOR GREA"/>
    <property type="match status" value="1"/>
</dbReference>
<evidence type="ECO:0000256" key="3">
    <source>
        <dbReference type="ARBA" id="ARBA00023015"/>
    </source>
</evidence>
<evidence type="ECO:0000313" key="13">
    <source>
        <dbReference type="EMBL" id="ANI92905.1"/>
    </source>
</evidence>
<keyword evidence="5 8" id="KW-0804">Transcription</keyword>
<dbReference type="Gene3D" id="3.10.50.30">
    <property type="entry name" value="Transcription elongation factor, GreA/GreB, C-terminal domain"/>
    <property type="match status" value="1"/>
</dbReference>
<reference evidence="13 14" key="1">
    <citation type="submission" date="2016-06" db="EMBL/GenBank/DDBJ databases">
        <title>Complete genome sequence of a saline-alkali tolerant type strain Dietzia timorensis ID05-A0528T.</title>
        <authorList>
            <person name="Wu X."/>
        </authorList>
    </citation>
    <scope>NUCLEOTIDE SEQUENCE [LARGE SCALE GENOMIC DNA]</scope>
    <source>
        <strain evidence="13 14">ID05-A0528</strain>
    </source>
</reference>
<gene>
    <name evidence="8" type="primary">greA</name>
    <name evidence="13" type="ORF">BJL86_2138</name>
</gene>
<dbReference type="Pfam" id="PF03449">
    <property type="entry name" value="GreA_GreB_N"/>
    <property type="match status" value="1"/>
</dbReference>
<dbReference type="KEGG" id="dtm:BJL86_2138"/>
<dbReference type="RefSeq" id="WP_067475046.1">
    <property type="nucleotide sequence ID" value="NZ_CP015961.1"/>
</dbReference>
<evidence type="ECO:0000313" key="14">
    <source>
        <dbReference type="Proteomes" id="UP000186104"/>
    </source>
</evidence>
<dbReference type="InterPro" id="IPR036805">
    <property type="entry name" value="Tscrpt_elong_fac_GreA/B_N_sf"/>
</dbReference>
<keyword evidence="13" id="KW-0648">Protein biosynthesis</keyword>
<dbReference type="NCBIfam" id="NF001262">
    <property type="entry name" value="PRK00226.1-3"/>
    <property type="match status" value="1"/>
</dbReference>
<evidence type="ECO:0000256" key="7">
    <source>
        <dbReference type="ARBA" id="ARBA00030776"/>
    </source>
</evidence>
<dbReference type="STRING" id="499555.BJL86_2138"/>
<accession>A0A173LKU2</accession>
<dbReference type="GO" id="GO:0003746">
    <property type="term" value="F:translation elongation factor activity"/>
    <property type="evidence" value="ECO:0007669"/>
    <property type="project" value="UniProtKB-KW"/>
</dbReference>
<evidence type="ECO:0000256" key="1">
    <source>
        <dbReference type="ARBA" id="ARBA00008213"/>
    </source>
</evidence>
<evidence type="ECO:0000256" key="2">
    <source>
        <dbReference type="ARBA" id="ARBA00013729"/>
    </source>
</evidence>
<evidence type="ECO:0000259" key="12">
    <source>
        <dbReference type="Pfam" id="PF03449"/>
    </source>
</evidence>